<dbReference type="AlphaFoldDB" id="A0A5D3B0F1"/>
<proteinExistence type="inferred from homology"/>
<dbReference type="InterPro" id="IPR050386">
    <property type="entry name" value="Glycosyl_hydrolase_5"/>
</dbReference>
<dbReference type="GO" id="GO:0009986">
    <property type="term" value="C:cell surface"/>
    <property type="evidence" value="ECO:0007669"/>
    <property type="project" value="TreeGrafter"/>
</dbReference>
<keyword evidence="2" id="KW-0378">Hydrolase</keyword>
<evidence type="ECO:0000313" key="7">
    <source>
        <dbReference type="EMBL" id="TYJ55626.1"/>
    </source>
</evidence>
<dbReference type="PANTHER" id="PTHR31297">
    <property type="entry name" value="GLUCAN ENDO-1,6-BETA-GLUCOSIDASE B"/>
    <property type="match status" value="1"/>
</dbReference>
<feature type="region of interest" description="Disordered" evidence="4">
    <location>
        <begin position="873"/>
        <end position="892"/>
    </location>
</feature>
<evidence type="ECO:0000256" key="3">
    <source>
        <dbReference type="ARBA" id="ARBA00023295"/>
    </source>
</evidence>
<dbReference type="CDD" id="cd00161">
    <property type="entry name" value="beta-trefoil_Ricin-like"/>
    <property type="match status" value="1"/>
</dbReference>
<evidence type="ECO:0000256" key="1">
    <source>
        <dbReference type="ARBA" id="ARBA00005641"/>
    </source>
</evidence>
<keyword evidence="3" id="KW-0326">Glycosidase</keyword>
<feature type="compositionally biased region" description="Basic residues" evidence="4">
    <location>
        <begin position="873"/>
        <end position="887"/>
    </location>
</feature>
<dbReference type="GO" id="GO:0009251">
    <property type="term" value="P:glucan catabolic process"/>
    <property type="evidence" value="ECO:0007669"/>
    <property type="project" value="TreeGrafter"/>
</dbReference>
<evidence type="ECO:0000256" key="2">
    <source>
        <dbReference type="ARBA" id="ARBA00022801"/>
    </source>
</evidence>
<sequence length="902" mass="95656">MSYSTALFALLTVLPSAFAAVTSGTTYSISPAQHAGMCIAPKSTKEGAKLVLKDCDEDDTTWLWTGSALQNTATNMCVDIPDDGKWSGNHAQVWGCYSWNTNQQYTIEGAMIHWDDFCLDLVDGKSTAGTEIQIWSCYSYNDNQQWSFTEVEEVDESCTESTTVSSTVVSTATASVSDVSAEESVTSTASIANSTESVSASEVYGNETASLTQSASETASAGELYQTASATESYANETVSATQSYGNETASATQSFVNETASVTDSYASYATESASYSLNSTATLSSDLANATSTNSSLGDNLLAPGASESATSSSDDWWATTTSDAWASATASVSVGWSFNSSEPTASNSSSDAWASATASATNPWETASSSSSDAWESATSSATNPWETASNSSSDAWGSATASSSNAWETASNSSSDAWESATSSATNPWETASSTASDSWNVTATASASDAWNSSSTDSWGASATASATQSTNGSSNGTATATTATSAISATASVGSMSSGKLQTSGNKVVDSDGNTVVLRGTNIGGYLVLEDWMCGITDDSGSSDRFSLSTLENRFGNDKARVLVEAWADTWLTDADFDELVEIGFNVIRLPFSFRTVQNADGSWRDDAFTRMDWVIANAKARGIYTIVDFHMWPGQEASYSAISENSDDGASQRAAVGEIWKKVAEHYIDEPAIFGYDVINEPTGSYGDYLQQDLYTAVRSVDSDRIIIHESISTDPSTYSWTNVIYSIHEYNMMGSDLDSNKEQWTSGVQSYIDTWSGYNIPTLLGEFMADGDTLDYILNQANGQGLSWLSWAHSTVNMGRWGLWNHGSFNVNVGTDDYDTILAAWSSMPSTSHTSVYDQFKAGASGSTSVSSKRNVIPFAPRAQTTKRLHASHGGRSRRAGMGMAHAARGVVSV</sequence>
<comment type="similarity">
    <text evidence="1">Belongs to the glycosyl hydrolase 5 (cellulase A) family.</text>
</comment>
<feature type="compositionally biased region" description="Polar residues" evidence="4">
    <location>
        <begin position="431"/>
        <end position="442"/>
    </location>
</feature>
<dbReference type="Gene3D" id="2.80.10.50">
    <property type="match status" value="2"/>
</dbReference>
<dbReference type="SUPFAM" id="SSF51445">
    <property type="entry name" value="(Trans)glycosidases"/>
    <property type="match status" value="1"/>
</dbReference>
<dbReference type="InterPro" id="IPR000772">
    <property type="entry name" value="Ricin_B_lectin"/>
</dbReference>
<keyword evidence="8" id="KW-1185">Reference proteome</keyword>
<evidence type="ECO:0000256" key="5">
    <source>
        <dbReference type="SAM" id="SignalP"/>
    </source>
</evidence>
<feature type="compositionally biased region" description="Low complexity" evidence="4">
    <location>
        <begin position="366"/>
        <end position="386"/>
    </location>
</feature>
<feature type="region of interest" description="Disordered" evidence="4">
    <location>
        <begin position="366"/>
        <end position="442"/>
    </location>
</feature>
<evidence type="ECO:0000259" key="6">
    <source>
        <dbReference type="SMART" id="SM00458"/>
    </source>
</evidence>
<feature type="chain" id="PRO_5023015197" description="Ricin B lectin domain-containing protein" evidence="5">
    <location>
        <begin position="20"/>
        <end position="902"/>
    </location>
</feature>
<dbReference type="SUPFAM" id="SSF50370">
    <property type="entry name" value="Ricin B-like lectins"/>
    <property type="match status" value="1"/>
</dbReference>
<protein>
    <recommendedName>
        <fullName evidence="6">Ricin B lectin domain-containing protein</fullName>
    </recommendedName>
</protein>
<dbReference type="Gene3D" id="3.20.20.80">
    <property type="entry name" value="Glycosidases"/>
    <property type="match status" value="1"/>
</dbReference>
<evidence type="ECO:0000313" key="8">
    <source>
        <dbReference type="Proteomes" id="UP000322245"/>
    </source>
</evidence>
<organism evidence="7 8">
    <name type="scientific">Cryptococcus floricola</name>
    <dbReference type="NCBI Taxonomy" id="2591691"/>
    <lineage>
        <taxon>Eukaryota</taxon>
        <taxon>Fungi</taxon>
        <taxon>Dikarya</taxon>
        <taxon>Basidiomycota</taxon>
        <taxon>Agaricomycotina</taxon>
        <taxon>Tremellomycetes</taxon>
        <taxon>Tremellales</taxon>
        <taxon>Cryptococcaceae</taxon>
        <taxon>Cryptococcus</taxon>
    </lineage>
</organism>
<dbReference type="InterPro" id="IPR017853">
    <property type="entry name" value="GH"/>
</dbReference>
<dbReference type="SMART" id="SM00458">
    <property type="entry name" value="RICIN"/>
    <property type="match status" value="1"/>
</dbReference>
<dbReference type="Pfam" id="PF00652">
    <property type="entry name" value="Ricin_B_lectin"/>
    <property type="match status" value="1"/>
</dbReference>
<dbReference type="GO" id="GO:0005576">
    <property type="term" value="C:extracellular region"/>
    <property type="evidence" value="ECO:0007669"/>
    <property type="project" value="TreeGrafter"/>
</dbReference>
<dbReference type="Proteomes" id="UP000322245">
    <property type="component" value="Unassembled WGS sequence"/>
</dbReference>
<dbReference type="PROSITE" id="PS50231">
    <property type="entry name" value="RICIN_B_LECTIN"/>
    <property type="match status" value="1"/>
</dbReference>
<name>A0A5D3B0F1_9TREE</name>
<comment type="caution">
    <text evidence="7">The sequence shown here is derived from an EMBL/GenBank/DDBJ whole genome shotgun (WGS) entry which is preliminary data.</text>
</comment>
<feature type="compositionally biased region" description="Polar residues" evidence="4">
    <location>
        <begin position="387"/>
        <end position="412"/>
    </location>
</feature>
<feature type="region of interest" description="Disordered" evidence="4">
    <location>
        <begin position="455"/>
        <end position="485"/>
    </location>
</feature>
<accession>A0A5D3B0F1</accession>
<dbReference type="InterPro" id="IPR035992">
    <property type="entry name" value="Ricin_B-like_lectins"/>
</dbReference>
<evidence type="ECO:0000256" key="4">
    <source>
        <dbReference type="SAM" id="MobiDB-lite"/>
    </source>
</evidence>
<feature type="signal peptide" evidence="5">
    <location>
        <begin position="1"/>
        <end position="19"/>
    </location>
</feature>
<dbReference type="PANTHER" id="PTHR31297:SF42">
    <property type="entry name" value="GLYCOSIDE HYDROLASE FAMILY 5 DOMAIN-CONTAINING PROTEIN"/>
    <property type="match status" value="1"/>
</dbReference>
<dbReference type="GO" id="GO:0008422">
    <property type="term" value="F:beta-glucosidase activity"/>
    <property type="evidence" value="ECO:0007669"/>
    <property type="project" value="TreeGrafter"/>
</dbReference>
<feature type="compositionally biased region" description="Low complexity" evidence="4">
    <location>
        <begin position="413"/>
        <end position="430"/>
    </location>
</feature>
<dbReference type="EMBL" id="NIDF01000036">
    <property type="protein sequence ID" value="TYJ55626.1"/>
    <property type="molecule type" value="Genomic_DNA"/>
</dbReference>
<gene>
    <name evidence="7" type="ORF">B9479_003658</name>
</gene>
<feature type="compositionally biased region" description="Low complexity" evidence="4">
    <location>
        <begin position="457"/>
        <end position="485"/>
    </location>
</feature>
<reference evidence="7 8" key="1">
    <citation type="submission" date="2017-05" db="EMBL/GenBank/DDBJ databases">
        <title>The Genome Sequence of Tsuchiyaea wingfieldii DSM 27421.</title>
        <authorList>
            <person name="Cuomo C."/>
            <person name="Passer A."/>
            <person name="Billmyre B."/>
            <person name="Heitman J."/>
        </authorList>
    </citation>
    <scope>NUCLEOTIDE SEQUENCE [LARGE SCALE GENOMIC DNA]</scope>
    <source>
        <strain evidence="7 8">DSM 27421</strain>
    </source>
</reference>
<feature type="domain" description="Ricin B lectin" evidence="6">
    <location>
        <begin position="23"/>
        <end position="149"/>
    </location>
</feature>
<keyword evidence="5" id="KW-0732">Signal</keyword>